<accession>A0A9P5ZKF0</accession>
<organism evidence="2 3">
    <name type="scientific">Pleurotus eryngii</name>
    <name type="common">Boletus of the steppes</name>
    <dbReference type="NCBI Taxonomy" id="5323"/>
    <lineage>
        <taxon>Eukaryota</taxon>
        <taxon>Fungi</taxon>
        <taxon>Dikarya</taxon>
        <taxon>Basidiomycota</taxon>
        <taxon>Agaricomycotina</taxon>
        <taxon>Agaricomycetes</taxon>
        <taxon>Agaricomycetidae</taxon>
        <taxon>Agaricales</taxon>
        <taxon>Pleurotineae</taxon>
        <taxon>Pleurotaceae</taxon>
        <taxon>Pleurotus</taxon>
    </lineage>
</organism>
<dbReference type="AlphaFoldDB" id="A0A9P5ZKF0"/>
<comment type="caution">
    <text evidence="2">The sequence shown here is derived from an EMBL/GenBank/DDBJ whole genome shotgun (WGS) entry which is preliminary data.</text>
</comment>
<name>A0A9P5ZKF0_PLEER</name>
<keyword evidence="1" id="KW-0732">Signal</keyword>
<keyword evidence="3" id="KW-1185">Reference proteome</keyword>
<feature type="chain" id="PRO_5040223491" evidence="1">
    <location>
        <begin position="18"/>
        <end position="71"/>
    </location>
</feature>
<sequence>MMIGLILGLGLGGGLKAGDSTSDDERTRMTSPIQMGNHIHNVTSNNSLITAMMVLGEGSVVMTTMDPDLAD</sequence>
<gene>
    <name evidence="2" type="ORF">BDN71DRAFT_1456984</name>
</gene>
<reference evidence="2" key="1">
    <citation type="submission" date="2020-11" db="EMBL/GenBank/DDBJ databases">
        <authorList>
            <consortium name="DOE Joint Genome Institute"/>
            <person name="Ahrendt S."/>
            <person name="Riley R."/>
            <person name="Andreopoulos W."/>
            <person name="Labutti K."/>
            <person name="Pangilinan J."/>
            <person name="Ruiz-Duenas F.J."/>
            <person name="Barrasa J.M."/>
            <person name="Sanchez-Garcia M."/>
            <person name="Camarero S."/>
            <person name="Miyauchi S."/>
            <person name="Serrano A."/>
            <person name="Linde D."/>
            <person name="Babiker R."/>
            <person name="Drula E."/>
            <person name="Ayuso-Fernandez I."/>
            <person name="Pacheco R."/>
            <person name="Padilla G."/>
            <person name="Ferreira P."/>
            <person name="Barriuso J."/>
            <person name="Kellner H."/>
            <person name="Castanera R."/>
            <person name="Alfaro M."/>
            <person name="Ramirez L."/>
            <person name="Pisabarro A.G."/>
            <person name="Kuo A."/>
            <person name="Tritt A."/>
            <person name="Lipzen A."/>
            <person name="He G."/>
            <person name="Yan M."/>
            <person name="Ng V."/>
            <person name="Cullen D."/>
            <person name="Martin F."/>
            <person name="Rosso M.-N."/>
            <person name="Henrissat B."/>
            <person name="Hibbett D."/>
            <person name="Martinez A.T."/>
            <person name="Grigoriev I.V."/>
        </authorList>
    </citation>
    <scope>NUCLEOTIDE SEQUENCE</scope>
    <source>
        <strain evidence="2">ATCC 90797</strain>
    </source>
</reference>
<proteinExistence type="predicted"/>
<protein>
    <submittedName>
        <fullName evidence="2">Uncharacterized protein</fullName>
    </submittedName>
</protein>
<evidence type="ECO:0000256" key="1">
    <source>
        <dbReference type="SAM" id="SignalP"/>
    </source>
</evidence>
<dbReference type="EMBL" id="MU154701">
    <property type="protein sequence ID" value="KAF9488698.1"/>
    <property type="molecule type" value="Genomic_DNA"/>
</dbReference>
<evidence type="ECO:0000313" key="3">
    <source>
        <dbReference type="Proteomes" id="UP000807025"/>
    </source>
</evidence>
<feature type="signal peptide" evidence="1">
    <location>
        <begin position="1"/>
        <end position="17"/>
    </location>
</feature>
<dbReference type="Proteomes" id="UP000807025">
    <property type="component" value="Unassembled WGS sequence"/>
</dbReference>
<evidence type="ECO:0000313" key="2">
    <source>
        <dbReference type="EMBL" id="KAF9488698.1"/>
    </source>
</evidence>